<dbReference type="Proteomes" id="UP000326396">
    <property type="component" value="Linkage Group LG11"/>
</dbReference>
<dbReference type="Pfam" id="PF13041">
    <property type="entry name" value="PPR_2"/>
    <property type="match status" value="3"/>
</dbReference>
<evidence type="ECO:0000259" key="7">
    <source>
        <dbReference type="Pfam" id="PF17177"/>
    </source>
</evidence>
<reference evidence="8 9" key="1">
    <citation type="submission" date="2019-05" db="EMBL/GenBank/DDBJ databases">
        <title>Mikania micrantha, genome provides insights into the molecular mechanism of rapid growth.</title>
        <authorList>
            <person name="Liu B."/>
        </authorList>
    </citation>
    <scope>NUCLEOTIDE SEQUENCE [LARGE SCALE GENOMIC DNA]</scope>
    <source>
        <strain evidence="8">NLD-2019</strain>
        <tissue evidence="8">Leaf</tissue>
    </source>
</reference>
<evidence type="ECO:0008006" key="10">
    <source>
        <dbReference type="Google" id="ProtNLM"/>
    </source>
</evidence>
<dbReference type="PROSITE" id="PS51375">
    <property type="entry name" value="PPR"/>
    <property type="match status" value="7"/>
</dbReference>
<evidence type="ECO:0000256" key="3">
    <source>
        <dbReference type="PROSITE-ProRule" id="PRU00708"/>
    </source>
</evidence>
<evidence type="ECO:0000313" key="9">
    <source>
        <dbReference type="Proteomes" id="UP000326396"/>
    </source>
</evidence>
<comment type="similarity">
    <text evidence="1">Belongs to the PPR family. P subfamily.</text>
</comment>
<dbReference type="Pfam" id="PF17177">
    <property type="entry name" value="PPR_long"/>
    <property type="match status" value="1"/>
</dbReference>
<dbReference type="EMBL" id="SZYD01000003">
    <property type="protein sequence ID" value="KAD6795452.1"/>
    <property type="molecule type" value="Genomic_DNA"/>
</dbReference>
<evidence type="ECO:0000259" key="6">
    <source>
        <dbReference type="Pfam" id="PF14833"/>
    </source>
</evidence>
<evidence type="ECO:0000256" key="1">
    <source>
        <dbReference type="ARBA" id="ARBA00007626"/>
    </source>
</evidence>
<proteinExistence type="inferred from homology"/>
<name>A0A5N6PPE9_9ASTR</name>
<feature type="compositionally biased region" description="Low complexity" evidence="4">
    <location>
        <begin position="36"/>
        <end position="49"/>
    </location>
</feature>
<sequence>MEISPVVGRWVHSVTPPPPSPLLFSTRPITNYQSPATNSVSATTTNTRTLRIHSQDRPSTMSSPNSKEYISISHQDRHSAMLDIQQSGDLQLALSRSGEVLRVQDFNIVMRQFGKQNRLKDLSQVFEWMQQHEKLNFASYSSYIKLMGKNLHPNKALELYNSIEDRFIRVNPSVCNSILGCLTKNGKLEKSFELFRLMKQDGLVPDVVTYSTLLSGCTKVQDGYTKATELVQELKHKGLQMDSVIYGTLISVCASCNQCKEAERYFNQMKTEGHIPNVFHYSSLLNAYSMDGNYEKAEEIFKEMKSAGLVLNKVVLTTLLKVYVRGGLFEKARVLLNELEALGYAEEEMPYCLLMDGLSKSGQIDEAKLVFAEMKRRNVKTDGYSYSIMISAFCRYGLLDDARQLASEFEADYEKYDVVILNTMLCAYCRTGEMENVMNLMKKMDKLAINPDQNTFHILIKYFVKEKLYMLAFKTLQDMHNRGQLPDEEICSNLIFYLGKTGAHSEAYIIYNMLRYSKKPMCKDLHEKVLYILIAGRLYKDAYVVFKDNARLISRPAMKRFSSSFMRFGNINLINDVMKTIHNSGYKIGQGLFSMAITRYISQPEKKDLLLQLLEWMSGQGYVVDPSTRNLILKNSGMFGRQQTAEILSKQHMMSRTLKTKVTVRFDPPNNQILRYPTSPANHFSSTMNTPYPTPITPSQTRIGWIGTGVMGAAMASRLLTAGYHLSIYARTPSKTLSLQSQGAHLVDSPSKVAQSSDVIFTMLGHPSDVRQIVLENPDSILSSINPGSVIIDHTSSHPDLAKQIFNAAREKNCWAVDAPVSGGDIGARDGKLAILAGGDEAVVKWLTPLFNLMGKPNYLGVAGSGQSCKIANQITVGGSLLGLSEGLMFAEAAGLDKWLWLQAVKGGAAGSSVMDLFGERMIGRDFRPGGFAEYMVKDLGMGLDVVEEDGGQVAVLPGAGLCKQLFSGMVANGDGKLGTQGLITVIERINGKS</sequence>
<dbReference type="InterPro" id="IPR013328">
    <property type="entry name" value="6PGD_dom2"/>
</dbReference>
<feature type="repeat" description="PPR" evidence="3">
    <location>
        <begin position="277"/>
        <end position="311"/>
    </location>
</feature>
<evidence type="ECO:0000256" key="2">
    <source>
        <dbReference type="ARBA" id="ARBA00022737"/>
    </source>
</evidence>
<dbReference type="InterPro" id="IPR002885">
    <property type="entry name" value="PPR_rpt"/>
</dbReference>
<feature type="repeat" description="PPR" evidence="3">
    <location>
        <begin position="171"/>
        <end position="205"/>
    </location>
</feature>
<dbReference type="SUPFAM" id="SSF51735">
    <property type="entry name" value="NAD(P)-binding Rossmann-fold domains"/>
    <property type="match status" value="1"/>
</dbReference>
<feature type="repeat" description="PPR" evidence="3">
    <location>
        <begin position="382"/>
        <end position="412"/>
    </location>
</feature>
<feature type="domain" description="6-phosphogluconate dehydrogenase NADP-binding" evidence="5">
    <location>
        <begin position="702"/>
        <end position="856"/>
    </location>
</feature>
<dbReference type="Gene3D" id="1.10.1040.10">
    <property type="entry name" value="N-(1-d-carboxylethyl)-l-norvaline Dehydrogenase, domain 2"/>
    <property type="match status" value="1"/>
</dbReference>
<protein>
    <recommendedName>
        <fullName evidence="10">6-phosphogluconate dehydrogenase NADP-binding domain-containing protein</fullName>
    </recommendedName>
</protein>
<keyword evidence="2" id="KW-0677">Repeat</keyword>
<dbReference type="PANTHER" id="PTHR47941">
    <property type="entry name" value="PENTATRICOPEPTIDE REPEAT-CONTAINING PROTEIN 3, MITOCHONDRIAL"/>
    <property type="match status" value="1"/>
</dbReference>
<dbReference type="Pfam" id="PF03446">
    <property type="entry name" value="NAD_binding_2"/>
    <property type="match status" value="1"/>
</dbReference>
<evidence type="ECO:0000259" key="5">
    <source>
        <dbReference type="Pfam" id="PF03446"/>
    </source>
</evidence>
<dbReference type="AlphaFoldDB" id="A0A5N6PPE9"/>
<gene>
    <name evidence="8" type="ORF">E3N88_06348</name>
</gene>
<dbReference type="GO" id="GO:0016616">
    <property type="term" value="F:oxidoreductase activity, acting on the CH-OH group of donors, NAD or NADP as acceptor"/>
    <property type="evidence" value="ECO:0007669"/>
    <property type="project" value="UniProtKB-ARBA"/>
</dbReference>
<dbReference type="InterPro" id="IPR033443">
    <property type="entry name" value="PROP1-like_PPR_dom"/>
</dbReference>
<dbReference type="InterPro" id="IPR036291">
    <property type="entry name" value="NAD(P)-bd_dom_sf"/>
</dbReference>
<dbReference type="NCBIfam" id="TIGR00756">
    <property type="entry name" value="PPR"/>
    <property type="match status" value="7"/>
</dbReference>
<feature type="repeat" description="PPR" evidence="3">
    <location>
        <begin position="206"/>
        <end position="241"/>
    </location>
</feature>
<dbReference type="Gene3D" id="3.40.50.720">
    <property type="entry name" value="NAD(P)-binding Rossmann-like Domain"/>
    <property type="match status" value="1"/>
</dbReference>
<feature type="repeat" description="PPR" evidence="3">
    <location>
        <begin position="417"/>
        <end position="451"/>
    </location>
</feature>
<feature type="domain" description="PROP1-like PPR" evidence="7">
    <location>
        <begin position="220"/>
        <end position="336"/>
    </location>
</feature>
<dbReference type="InterPro" id="IPR006115">
    <property type="entry name" value="6PGDH_NADP-bd"/>
</dbReference>
<feature type="region of interest" description="Disordered" evidence="4">
    <location>
        <begin position="33"/>
        <end position="66"/>
    </location>
</feature>
<comment type="caution">
    <text evidence="8">The sequence shown here is derived from an EMBL/GenBank/DDBJ whole genome shotgun (WGS) entry which is preliminary data.</text>
</comment>
<feature type="repeat" description="PPR" evidence="3">
    <location>
        <begin position="347"/>
        <end position="381"/>
    </location>
</feature>
<dbReference type="GO" id="GO:0050661">
    <property type="term" value="F:NADP binding"/>
    <property type="evidence" value="ECO:0007669"/>
    <property type="project" value="InterPro"/>
</dbReference>
<keyword evidence="9" id="KW-1185">Reference proteome</keyword>
<dbReference type="Pfam" id="PF14833">
    <property type="entry name" value="NAD_binding_11"/>
    <property type="match status" value="1"/>
</dbReference>
<feature type="repeat" description="PPR" evidence="3">
    <location>
        <begin position="242"/>
        <end position="276"/>
    </location>
</feature>
<dbReference type="InterPro" id="IPR011990">
    <property type="entry name" value="TPR-like_helical_dom_sf"/>
</dbReference>
<dbReference type="InterPro" id="IPR029154">
    <property type="entry name" value="HIBADH-like_NADP-bd"/>
</dbReference>
<dbReference type="InterPro" id="IPR008927">
    <property type="entry name" value="6-PGluconate_DH-like_C_sf"/>
</dbReference>
<feature type="compositionally biased region" description="Polar residues" evidence="4">
    <location>
        <begin position="57"/>
        <end position="66"/>
    </location>
</feature>
<dbReference type="SUPFAM" id="SSF48179">
    <property type="entry name" value="6-phosphogluconate dehydrogenase C-terminal domain-like"/>
    <property type="match status" value="1"/>
</dbReference>
<dbReference type="GO" id="GO:0051287">
    <property type="term" value="F:NAD binding"/>
    <property type="evidence" value="ECO:0007669"/>
    <property type="project" value="InterPro"/>
</dbReference>
<feature type="domain" description="3-hydroxyisobutyrate dehydrogenase-like NAD-binding" evidence="6">
    <location>
        <begin position="864"/>
        <end position="986"/>
    </location>
</feature>
<accession>A0A5N6PPE9</accession>
<evidence type="ECO:0000313" key="8">
    <source>
        <dbReference type="EMBL" id="KAD6795452.1"/>
    </source>
</evidence>
<evidence type="ECO:0000256" key="4">
    <source>
        <dbReference type="SAM" id="MobiDB-lite"/>
    </source>
</evidence>
<dbReference type="OrthoDB" id="185373at2759"/>
<dbReference type="Gene3D" id="1.25.40.10">
    <property type="entry name" value="Tetratricopeptide repeat domain"/>
    <property type="match status" value="3"/>
</dbReference>
<dbReference type="SUPFAM" id="SSF81901">
    <property type="entry name" value="HCP-like"/>
    <property type="match status" value="1"/>
</dbReference>
<organism evidence="8 9">
    <name type="scientific">Mikania micrantha</name>
    <name type="common">bitter vine</name>
    <dbReference type="NCBI Taxonomy" id="192012"/>
    <lineage>
        <taxon>Eukaryota</taxon>
        <taxon>Viridiplantae</taxon>
        <taxon>Streptophyta</taxon>
        <taxon>Embryophyta</taxon>
        <taxon>Tracheophyta</taxon>
        <taxon>Spermatophyta</taxon>
        <taxon>Magnoliopsida</taxon>
        <taxon>eudicotyledons</taxon>
        <taxon>Gunneridae</taxon>
        <taxon>Pentapetalae</taxon>
        <taxon>asterids</taxon>
        <taxon>campanulids</taxon>
        <taxon>Asterales</taxon>
        <taxon>Asteraceae</taxon>
        <taxon>Asteroideae</taxon>
        <taxon>Heliantheae alliance</taxon>
        <taxon>Eupatorieae</taxon>
        <taxon>Mikania</taxon>
    </lineage>
</organism>